<comment type="caution">
    <text evidence="2">The sequence shown here is derived from an EMBL/GenBank/DDBJ whole genome shotgun (WGS) entry which is preliminary data.</text>
</comment>
<gene>
    <name evidence="2" type="ORF">H9926_07685</name>
</gene>
<dbReference type="SUPFAM" id="SSF48208">
    <property type="entry name" value="Six-hairpin glycosidases"/>
    <property type="match status" value="1"/>
</dbReference>
<sequence length="513" mass="60409">MGGRFNRENWREYIRRFNENDEETTVQAVPNEKAEEWVEREVPYFDCPDPVLEETWYFRWWVFRKHIKDTGRGRIITEFLPRVPWAGPYNSINGANGHHIAEARWLKQDRSLVREYLAFWLRGEGQETSYSSWLADTVYQYALVSGEEALAVDFLPELVSFYESVEASNLTKYGLFWSYDDRDAMELSISGSRLRPTLNSYMYGNAAAIAVIAGWAEKEDIRELYNRKANYLRDKILKVLWDEKQKFFKVIPQNKRNDEIKEFRFERFAEGRNVMEEIGYIPWSFSIPDERHDAAWSYLKREDCFRAPWGITTAQRSSPLYRNTRSPHECQWNGPVWPFATTQTLNGMIRLLQEREPETVNKEDFYEQLSLYAHSHYRMTEDGKRLNWLDENMDPETGVWLAREILKGWGWPEEKGGYERGKDYNHSAFCDLVIRGICGVCPQEGKSLIINPLLPEGKWDFFSLEDLPYKGRRITIAYDRDGSRYGRRKGFWVEADGEVLAGRPEPGKLKIAL</sequence>
<protein>
    <recommendedName>
        <fullName evidence="1">Mannosylglycerate hydrolase MGH1-like glycoside hydrolase domain-containing protein</fullName>
    </recommendedName>
</protein>
<dbReference type="InterPro" id="IPR008928">
    <property type="entry name" value="6-hairpin_glycosidase_sf"/>
</dbReference>
<evidence type="ECO:0000313" key="2">
    <source>
        <dbReference type="EMBL" id="HJC87878.1"/>
    </source>
</evidence>
<dbReference type="InterPro" id="IPR054491">
    <property type="entry name" value="MGH1-like_GH"/>
</dbReference>
<organism evidence="2 3">
    <name type="scientific">Candidatus Eisenbergiella intestinigallinarum</name>
    <dbReference type="NCBI Taxonomy" id="2838549"/>
    <lineage>
        <taxon>Bacteria</taxon>
        <taxon>Bacillati</taxon>
        <taxon>Bacillota</taxon>
        <taxon>Clostridia</taxon>
        <taxon>Lachnospirales</taxon>
        <taxon>Lachnospiraceae</taxon>
        <taxon>Eisenbergiella</taxon>
    </lineage>
</organism>
<dbReference type="GO" id="GO:0005975">
    <property type="term" value="P:carbohydrate metabolic process"/>
    <property type="evidence" value="ECO:0007669"/>
    <property type="project" value="InterPro"/>
</dbReference>
<evidence type="ECO:0000259" key="1">
    <source>
        <dbReference type="Pfam" id="PF22422"/>
    </source>
</evidence>
<dbReference type="EMBL" id="DWVS01000193">
    <property type="protein sequence ID" value="HJC87878.1"/>
    <property type="molecule type" value="Genomic_DNA"/>
</dbReference>
<proteinExistence type="predicted"/>
<evidence type="ECO:0000313" key="3">
    <source>
        <dbReference type="Proteomes" id="UP000823922"/>
    </source>
</evidence>
<dbReference type="Pfam" id="PF22422">
    <property type="entry name" value="MGH1-like_GH"/>
    <property type="match status" value="1"/>
</dbReference>
<dbReference type="Gene3D" id="1.50.10.10">
    <property type="match status" value="1"/>
</dbReference>
<feature type="domain" description="Mannosylglycerate hydrolase MGH1-like glycoside hydrolase" evidence="1">
    <location>
        <begin position="89"/>
        <end position="427"/>
    </location>
</feature>
<name>A0A9D2QKS9_9FIRM</name>
<reference evidence="2" key="2">
    <citation type="submission" date="2021-04" db="EMBL/GenBank/DDBJ databases">
        <authorList>
            <person name="Gilroy R."/>
        </authorList>
    </citation>
    <scope>NUCLEOTIDE SEQUENCE</scope>
    <source>
        <strain evidence="2">ChiBcec1-1630</strain>
    </source>
</reference>
<dbReference type="Proteomes" id="UP000823922">
    <property type="component" value="Unassembled WGS sequence"/>
</dbReference>
<dbReference type="AlphaFoldDB" id="A0A9D2QKS9"/>
<accession>A0A9D2QKS9</accession>
<dbReference type="InterPro" id="IPR012341">
    <property type="entry name" value="6hp_glycosidase-like_sf"/>
</dbReference>
<reference evidence="2" key="1">
    <citation type="journal article" date="2021" name="PeerJ">
        <title>Extensive microbial diversity within the chicken gut microbiome revealed by metagenomics and culture.</title>
        <authorList>
            <person name="Gilroy R."/>
            <person name="Ravi A."/>
            <person name="Getino M."/>
            <person name="Pursley I."/>
            <person name="Horton D.L."/>
            <person name="Alikhan N.F."/>
            <person name="Baker D."/>
            <person name="Gharbi K."/>
            <person name="Hall N."/>
            <person name="Watson M."/>
            <person name="Adriaenssens E.M."/>
            <person name="Foster-Nyarko E."/>
            <person name="Jarju S."/>
            <person name="Secka A."/>
            <person name="Antonio M."/>
            <person name="Oren A."/>
            <person name="Chaudhuri R.R."/>
            <person name="La Ragione R."/>
            <person name="Hildebrand F."/>
            <person name="Pallen M.J."/>
        </authorList>
    </citation>
    <scope>NUCLEOTIDE SEQUENCE</scope>
    <source>
        <strain evidence="2">ChiBcec1-1630</strain>
    </source>
</reference>